<dbReference type="EMBL" id="AOIU01000033">
    <property type="protein sequence ID" value="ELZ23560.1"/>
    <property type="molecule type" value="Genomic_DNA"/>
</dbReference>
<accession>M0CJV7</accession>
<dbReference type="PROSITE" id="PS51257">
    <property type="entry name" value="PROKAR_LIPOPROTEIN"/>
    <property type="match status" value="1"/>
</dbReference>
<feature type="compositionally biased region" description="Acidic residues" evidence="1">
    <location>
        <begin position="252"/>
        <end position="263"/>
    </location>
</feature>
<reference evidence="3 4" key="1">
    <citation type="journal article" date="2014" name="PLoS Genet.">
        <title>Phylogenetically driven sequencing of extremely halophilic archaea reveals strategies for static and dynamic osmo-response.</title>
        <authorList>
            <person name="Becker E.A."/>
            <person name="Seitzer P.M."/>
            <person name="Tritt A."/>
            <person name="Larsen D."/>
            <person name="Krusor M."/>
            <person name="Yao A.I."/>
            <person name="Wu D."/>
            <person name="Madern D."/>
            <person name="Eisen J.A."/>
            <person name="Darling A.E."/>
            <person name="Facciotti M.T."/>
        </authorList>
    </citation>
    <scope>NUCLEOTIDE SEQUENCE [LARGE SCALE GENOMIC DNA]</scope>
    <source>
        <strain evidence="3 4">2-9-1</strain>
    </source>
</reference>
<evidence type="ECO:0000313" key="4">
    <source>
        <dbReference type="Proteomes" id="UP000011626"/>
    </source>
</evidence>
<organism evidence="3 4">
    <name type="scientific">Halosimplex carlsbadense 2-9-1</name>
    <dbReference type="NCBI Taxonomy" id="797114"/>
    <lineage>
        <taxon>Archaea</taxon>
        <taxon>Methanobacteriati</taxon>
        <taxon>Methanobacteriota</taxon>
        <taxon>Stenosarchaea group</taxon>
        <taxon>Halobacteria</taxon>
        <taxon>Halobacteriales</taxon>
        <taxon>Haloarculaceae</taxon>
        <taxon>Halosimplex</taxon>
    </lineage>
</organism>
<protein>
    <recommendedName>
        <fullName evidence="5">Lipoprotein</fullName>
    </recommendedName>
</protein>
<evidence type="ECO:0008006" key="5">
    <source>
        <dbReference type="Google" id="ProtNLM"/>
    </source>
</evidence>
<evidence type="ECO:0000256" key="2">
    <source>
        <dbReference type="SAM" id="Phobius"/>
    </source>
</evidence>
<evidence type="ECO:0000313" key="3">
    <source>
        <dbReference type="EMBL" id="ELZ23560.1"/>
    </source>
</evidence>
<dbReference type="RefSeq" id="WP_006884639.1">
    <property type="nucleotide sequence ID" value="NZ_AOIU01000033.1"/>
</dbReference>
<name>M0CJV7_9EURY</name>
<feature type="compositionally biased region" description="Low complexity" evidence="1">
    <location>
        <begin position="160"/>
        <end position="170"/>
    </location>
</feature>
<proteinExistence type="predicted"/>
<dbReference type="AlphaFoldDB" id="M0CJV7"/>
<keyword evidence="2" id="KW-0472">Membrane</keyword>
<dbReference type="Proteomes" id="UP000011626">
    <property type="component" value="Unassembled WGS sequence"/>
</dbReference>
<feature type="region of interest" description="Disordered" evidence="1">
    <location>
        <begin position="143"/>
        <end position="263"/>
    </location>
</feature>
<feature type="transmembrane region" description="Helical" evidence="2">
    <location>
        <begin position="7"/>
        <end position="27"/>
    </location>
</feature>
<comment type="caution">
    <text evidence="3">The sequence shown here is derived from an EMBL/GenBank/DDBJ whole genome shotgun (WGS) entry which is preliminary data.</text>
</comment>
<keyword evidence="2" id="KW-1133">Transmembrane helix</keyword>
<gene>
    <name evidence="3" type="ORF">C475_14853</name>
</gene>
<keyword evidence="4" id="KW-1185">Reference proteome</keyword>
<evidence type="ECO:0000256" key="1">
    <source>
        <dbReference type="SAM" id="MobiDB-lite"/>
    </source>
</evidence>
<sequence>MTFRRRDILRIGGFGAVLAIGGCVYNGPFSEARLSLSVREEFGASAPVTVPLTVEASVQSVDTKVASLRGVEVVGLDADGSVLASHALDDLTYRGAPASQRTSRETEVGLGSTVTAYRAEWSFEPTLRTDAVPAALTFSATGLSLGRDDTTTGTVGSETPPSLVAPAAASRPPPPLRVDALRRRGGTPSVRTVGPDAYVGHRLEPRVSALDGAPLVPPKPTATATPTDRRDGSDAVGTEGRPTKGLRTAAEIDPDEDGSTPAE</sequence>
<dbReference type="eggNOG" id="ENOG502N5JS">
    <property type="taxonomic scope" value="Archaea"/>
</dbReference>
<keyword evidence="2" id="KW-0812">Transmembrane</keyword>